<dbReference type="GeneID" id="36584445"/>
<dbReference type="OrthoDB" id="3562345at2759"/>
<dbReference type="AlphaFoldDB" id="A0A2J6SGI7"/>
<evidence type="ECO:0000313" key="1">
    <source>
        <dbReference type="EMBL" id="PMD49850.1"/>
    </source>
</evidence>
<accession>A0A2J6SGI7</accession>
<evidence type="ECO:0000313" key="2">
    <source>
        <dbReference type="Proteomes" id="UP000235371"/>
    </source>
</evidence>
<keyword evidence="2" id="KW-1185">Reference proteome</keyword>
<gene>
    <name evidence="1" type="ORF">K444DRAFT_548311</name>
</gene>
<protein>
    <submittedName>
        <fullName evidence="1">Uncharacterized protein</fullName>
    </submittedName>
</protein>
<dbReference type="RefSeq" id="XP_024726754.1">
    <property type="nucleotide sequence ID" value="XM_024876366.1"/>
</dbReference>
<sequence length="142" mass="16325">KRLAETVITLPGMTFKEEFRRRNTAINTVTAYCHFQEGGAAIQPRKRSLMQRTSLMPSKEINPQLAAAEAEKQALSNTILLVFTEKRTTTCFLCLEEQSLPFEKRTYKFASPGDLTKHFKRKYLAYIKEGDRLKCKVCRMGL</sequence>
<dbReference type="EMBL" id="KZ613919">
    <property type="protein sequence ID" value="PMD49850.1"/>
    <property type="molecule type" value="Genomic_DNA"/>
</dbReference>
<organism evidence="1 2">
    <name type="scientific">Hyaloscypha bicolor E</name>
    <dbReference type="NCBI Taxonomy" id="1095630"/>
    <lineage>
        <taxon>Eukaryota</taxon>
        <taxon>Fungi</taxon>
        <taxon>Dikarya</taxon>
        <taxon>Ascomycota</taxon>
        <taxon>Pezizomycotina</taxon>
        <taxon>Leotiomycetes</taxon>
        <taxon>Helotiales</taxon>
        <taxon>Hyaloscyphaceae</taxon>
        <taxon>Hyaloscypha</taxon>
        <taxon>Hyaloscypha bicolor</taxon>
    </lineage>
</organism>
<proteinExistence type="predicted"/>
<dbReference type="Proteomes" id="UP000235371">
    <property type="component" value="Unassembled WGS sequence"/>
</dbReference>
<feature type="non-terminal residue" evidence="1">
    <location>
        <position position="1"/>
    </location>
</feature>
<name>A0A2J6SGI7_9HELO</name>
<dbReference type="InParanoid" id="A0A2J6SGI7"/>
<reference evidence="1 2" key="1">
    <citation type="submission" date="2016-04" db="EMBL/GenBank/DDBJ databases">
        <title>A degradative enzymes factory behind the ericoid mycorrhizal symbiosis.</title>
        <authorList>
            <consortium name="DOE Joint Genome Institute"/>
            <person name="Martino E."/>
            <person name="Morin E."/>
            <person name="Grelet G."/>
            <person name="Kuo A."/>
            <person name="Kohler A."/>
            <person name="Daghino S."/>
            <person name="Barry K."/>
            <person name="Choi C."/>
            <person name="Cichocki N."/>
            <person name="Clum A."/>
            <person name="Copeland A."/>
            <person name="Hainaut M."/>
            <person name="Haridas S."/>
            <person name="Labutti K."/>
            <person name="Lindquist E."/>
            <person name="Lipzen A."/>
            <person name="Khouja H.-R."/>
            <person name="Murat C."/>
            <person name="Ohm R."/>
            <person name="Olson A."/>
            <person name="Spatafora J."/>
            <person name="Veneault-Fourrey C."/>
            <person name="Henrissat B."/>
            <person name="Grigoriev I."/>
            <person name="Martin F."/>
            <person name="Perotto S."/>
        </authorList>
    </citation>
    <scope>NUCLEOTIDE SEQUENCE [LARGE SCALE GENOMIC DNA]</scope>
    <source>
        <strain evidence="1 2">E</strain>
    </source>
</reference>